<keyword evidence="3" id="KW-1185">Reference proteome</keyword>
<evidence type="ECO:0000313" key="3">
    <source>
        <dbReference type="Proteomes" id="UP000324222"/>
    </source>
</evidence>
<gene>
    <name evidence="2" type="ORF">E2C01_093779</name>
</gene>
<dbReference type="Proteomes" id="UP000324222">
    <property type="component" value="Unassembled WGS sequence"/>
</dbReference>
<feature type="transmembrane region" description="Helical" evidence="1">
    <location>
        <begin position="6"/>
        <end position="24"/>
    </location>
</feature>
<name>A0A5B7JUE1_PORTR</name>
<reference evidence="2 3" key="1">
    <citation type="submission" date="2019-05" db="EMBL/GenBank/DDBJ databases">
        <title>Another draft genome of Portunus trituberculatus and its Hox gene families provides insights of decapod evolution.</title>
        <authorList>
            <person name="Jeong J.-H."/>
            <person name="Song I."/>
            <person name="Kim S."/>
            <person name="Choi T."/>
            <person name="Kim D."/>
            <person name="Ryu S."/>
            <person name="Kim W."/>
        </authorList>
    </citation>
    <scope>NUCLEOTIDE SEQUENCE [LARGE SCALE GENOMIC DNA]</scope>
    <source>
        <tissue evidence="2">Muscle</tissue>
    </source>
</reference>
<sequence length="59" mass="5962">MRDKNTNLSLVSVVIVVVVVVVVVNGMRVAVDEWNGCGSGLALVMVTCGGDGGGVDGED</sequence>
<dbReference type="AlphaFoldDB" id="A0A5B7JUE1"/>
<comment type="caution">
    <text evidence="2">The sequence shown here is derived from an EMBL/GenBank/DDBJ whole genome shotgun (WGS) entry which is preliminary data.</text>
</comment>
<dbReference type="EMBL" id="VSRR010113967">
    <property type="protein sequence ID" value="MPC98409.1"/>
    <property type="molecule type" value="Genomic_DNA"/>
</dbReference>
<protein>
    <recommendedName>
        <fullName evidence="4">Transmembrane protein</fullName>
    </recommendedName>
</protein>
<evidence type="ECO:0000313" key="2">
    <source>
        <dbReference type="EMBL" id="MPC98409.1"/>
    </source>
</evidence>
<evidence type="ECO:0000256" key="1">
    <source>
        <dbReference type="SAM" id="Phobius"/>
    </source>
</evidence>
<keyword evidence="1" id="KW-0812">Transmembrane</keyword>
<organism evidence="2 3">
    <name type="scientific">Portunus trituberculatus</name>
    <name type="common">Swimming crab</name>
    <name type="synonym">Neptunus trituberculatus</name>
    <dbReference type="NCBI Taxonomy" id="210409"/>
    <lineage>
        <taxon>Eukaryota</taxon>
        <taxon>Metazoa</taxon>
        <taxon>Ecdysozoa</taxon>
        <taxon>Arthropoda</taxon>
        <taxon>Crustacea</taxon>
        <taxon>Multicrustacea</taxon>
        <taxon>Malacostraca</taxon>
        <taxon>Eumalacostraca</taxon>
        <taxon>Eucarida</taxon>
        <taxon>Decapoda</taxon>
        <taxon>Pleocyemata</taxon>
        <taxon>Brachyura</taxon>
        <taxon>Eubrachyura</taxon>
        <taxon>Portunoidea</taxon>
        <taxon>Portunidae</taxon>
        <taxon>Portuninae</taxon>
        <taxon>Portunus</taxon>
    </lineage>
</organism>
<keyword evidence="1" id="KW-0472">Membrane</keyword>
<keyword evidence="1" id="KW-1133">Transmembrane helix</keyword>
<evidence type="ECO:0008006" key="4">
    <source>
        <dbReference type="Google" id="ProtNLM"/>
    </source>
</evidence>
<proteinExistence type="predicted"/>
<accession>A0A5B7JUE1</accession>